<feature type="transmembrane region" description="Helical" evidence="2">
    <location>
        <begin position="304"/>
        <end position="326"/>
    </location>
</feature>
<feature type="transmembrane region" description="Helical" evidence="2">
    <location>
        <begin position="63"/>
        <end position="82"/>
    </location>
</feature>
<feature type="transmembrane region" description="Helical" evidence="2">
    <location>
        <begin position="179"/>
        <end position="198"/>
    </location>
</feature>
<reference evidence="4" key="1">
    <citation type="submission" date="2024-08" db="EMBL/GenBank/DDBJ databases">
        <authorList>
            <person name="Yu S.T."/>
        </authorList>
    </citation>
    <scope>NUCLEOTIDE SEQUENCE</scope>
    <source>
        <strain evidence="4">R33</strain>
    </source>
</reference>
<dbReference type="InterPro" id="IPR050879">
    <property type="entry name" value="Acyltransferase_3"/>
</dbReference>
<feature type="transmembrane region" description="Helical" evidence="2">
    <location>
        <begin position="21"/>
        <end position="43"/>
    </location>
</feature>
<gene>
    <name evidence="4" type="ORF">AB5J51_20070</name>
</gene>
<keyword evidence="4" id="KW-0012">Acyltransferase</keyword>
<dbReference type="EC" id="2.3.-.-" evidence="4"/>
<organism evidence="4">
    <name type="scientific">Streptomyces sp. R33</name>
    <dbReference type="NCBI Taxonomy" id="3238629"/>
    <lineage>
        <taxon>Bacteria</taxon>
        <taxon>Bacillati</taxon>
        <taxon>Actinomycetota</taxon>
        <taxon>Actinomycetes</taxon>
        <taxon>Kitasatosporales</taxon>
        <taxon>Streptomycetaceae</taxon>
        <taxon>Streptomyces</taxon>
    </lineage>
</organism>
<evidence type="ECO:0000259" key="3">
    <source>
        <dbReference type="Pfam" id="PF01757"/>
    </source>
</evidence>
<dbReference type="PANTHER" id="PTHR23028">
    <property type="entry name" value="ACETYLTRANSFERASE"/>
    <property type="match status" value="1"/>
</dbReference>
<dbReference type="RefSeq" id="WP_107093513.1">
    <property type="nucleotide sequence ID" value="NZ_CP165727.1"/>
</dbReference>
<feature type="transmembrane region" description="Helical" evidence="2">
    <location>
        <begin position="271"/>
        <end position="292"/>
    </location>
</feature>
<dbReference type="GO" id="GO:0016020">
    <property type="term" value="C:membrane"/>
    <property type="evidence" value="ECO:0007669"/>
    <property type="project" value="TreeGrafter"/>
</dbReference>
<feature type="transmembrane region" description="Helical" evidence="2">
    <location>
        <begin position="103"/>
        <end position="129"/>
    </location>
</feature>
<feature type="transmembrane region" description="Helical" evidence="2">
    <location>
        <begin position="218"/>
        <end position="241"/>
    </location>
</feature>
<keyword evidence="2" id="KW-0472">Membrane</keyword>
<evidence type="ECO:0000256" key="1">
    <source>
        <dbReference type="SAM" id="MobiDB-lite"/>
    </source>
</evidence>
<proteinExistence type="predicted"/>
<feature type="domain" description="Acyltransferase 3" evidence="3">
    <location>
        <begin position="19"/>
        <end position="359"/>
    </location>
</feature>
<dbReference type="PANTHER" id="PTHR23028:SF53">
    <property type="entry name" value="ACYL_TRANSF_3 DOMAIN-CONTAINING PROTEIN"/>
    <property type="match status" value="1"/>
</dbReference>
<keyword evidence="4" id="KW-0808">Transferase</keyword>
<accession>A0AB39Y4T4</accession>
<feature type="region of interest" description="Disordered" evidence="1">
    <location>
        <begin position="385"/>
        <end position="404"/>
    </location>
</feature>
<keyword evidence="2" id="KW-0812">Transmembrane</keyword>
<keyword evidence="2" id="KW-1133">Transmembrane helix</keyword>
<dbReference type="GO" id="GO:0016747">
    <property type="term" value="F:acyltransferase activity, transferring groups other than amino-acyl groups"/>
    <property type="evidence" value="ECO:0007669"/>
    <property type="project" value="InterPro"/>
</dbReference>
<dbReference type="GO" id="GO:0009103">
    <property type="term" value="P:lipopolysaccharide biosynthetic process"/>
    <property type="evidence" value="ECO:0007669"/>
    <property type="project" value="TreeGrafter"/>
</dbReference>
<name>A0AB39Y4T4_9ACTN</name>
<feature type="transmembrane region" description="Helical" evidence="2">
    <location>
        <begin position="149"/>
        <end position="167"/>
    </location>
</feature>
<dbReference type="AlphaFoldDB" id="A0AB39Y4T4"/>
<dbReference type="Pfam" id="PF01757">
    <property type="entry name" value="Acyl_transf_3"/>
    <property type="match status" value="1"/>
</dbReference>
<sequence length="404" mass="44358">MSMNGTAGSRPVGPPRLPSLTGLRFPAALLVFFFHASLGVPWIRLFEDDAANDAFAKYASQAGALGVTFFFVLSGFVLTWSARDQDTMRAFWRRRFVKIYPNYVITWALALITFAAVMTKPWQAVVNLLMVQVWVPDFATNFSVDPPSWSLGAEAIFYLAFPVLFLLIKKIDPARLKWWIAGVVAAICLTPTLTYAVIPGGGMQMPGADGTSTVQYWFAYVLPPVRLLDFALGILVARAVMAGRWRNIGTTWSALLLAVSYAVAMNVEHLYAQRSVTLVPIVLLIAAVATRDAENKPTPFNNRFMIWLGEISFAFYLLHYIVLAYSRELLGDALYSTPVGIALIAAQTVVAVLLSWALYAWVEAPITRRFSSSRKTRAAKAAAAEAAVRGAGPSDSEGRTLETV</sequence>
<protein>
    <submittedName>
        <fullName evidence="4">Acyltransferase family protein</fullName>
        <ecNumber evidence="4">2.3.-.-</ecNumber>
    </submittedName>
</protein>
<feature type="transmembrane region" description="Helical" evidence="2">
    <location>
        <begin position="248"/>
        <end position="265"/>
    </location>
</feature>
<evidence type="ECO:0000256" key="2">
    <source>
        <dbReference type="SAM" id="Phobius"/>
    </source>
</evidence>
<evidence type="ECO:0000313" key="4">
    <source>
        <dbReference type="EMBL" id="XDV65083.1"/>
    </source>
</evidence>
<dbReference type="EMBL" id="CP165727">
    <property type="protein sequence ID" value="XDV65083.1"/>
    <property type="molecule type" value="Genomic_DNA"/>
</dbReference>
<feature type="transmembrane region" description="Helical" evidence="2">
    <location>
        <begin position="338"/>
        <end position="362"/>
    </location>
</feature>
<dbReference type="InterPro" id="IPR002656">
    <property type="entry name" value="Acyl_transf_3_dom"/>
</dbReference>